<keyword evidence="2" id="KW-1185">Reference proteome</keyword>
<sequence>MSTKFMLCKFFLISLITLGKRCASTENTRHCVEPKFGHRNCDEQDNAEPTMALVPYNGNNDVLSIFNKPERFFHFAGQDLKISQEWNKFGVAAVVWDAAVVLCEYLDAGNVKLDKKRVIELGAGSGLVGIVATLLGAQTTITDQERALPYLTETVNSNLPENYEGQFTVQALDWQGDLQLFPKPYDVILGADIIYIEETFPDLLRTIEHLSNEDTLVYISCRIRYTRDSNFLKMMSEVFDLKKIHLDRDRDITIYKGKKKTNCKY</sequence>
<keyword evidence="1" id="KW-0732">Signal</keyword>
<dbReference type="PANTHER" id="PTHR14614:SF109">
    <property type="entry name" value="RIBOSOMAL LYSINE N-METHYLTRANSFERASE 5"/>
    <property type="match status" value="1"/>
</dbReference>
<dbReference type="KEGG" id="cvn:111126082"/>
<dbReference type="CDD" id="cd02440">
    <property type="entry name" value="AdoMet_MTases"/>
    <property type="match status" value="1"/>
</dbReference>
<dbReference type="PANTHER" id="PTHR14614">
    <property type="entry name" value="HEPATOCELLULAR CARCINOMA-ASSOCIATED ANTIGEN"/>
    <property type="match status" value="1"/>
</dbReference>
<dbReference type="AlphaFoldDB" id="A0A8B8DF57"/>
<dbReference type="GO" id="GO:0032991">
    <property type="term" value="C:protein-containing complex"/>
    <property type="evidence" value="ECO:0007669"/>
    <property type="project" value="TreeGrafter"/>
</dbReference>
<feature type="signal peptide" evidence="1">
    <location>
        <begin position="1"/>
        <end position="23"/>
    </location>
</feature>
<dbReference type="RefSeq" id="XP_022326189.1">
    <property type="nucleotide sequence ID" value="XM_022470481.1"/>
</dbReference>
<accession>A0A8B8DF57</accession>
<organism evidence="2 3">
    <name type="scientific">Crassostrea virginica</name>
    <name type="common">Eastern oyster</name>
    <dbReference type="NCBI Taxonomy" id="6565"/>
    <lineage>
        <taxon>Eukaryota</taxon>
        <taxon>Metazoa</taxon>
        <taxon>Spiralia</taxon>
        <taxon>Lophotrochozoa</taxon>
        <taxon>Mollusca</taxon>
        <taxon>Bivalvia</taxon>
        <taxon>Autobranchia</taxon>
        <taxon>Pteriomorphia</taxon>
        <taxon>Ostreida</taxon>
        <taxon>Ostreoidea</taxon>
        <taxon>Ostreidae</taxon>
        <taxon>Crassostrea</taxon>
    </lineage>
</organism>
<protein>
    <submittedName>
        <fullName evidence="3">Protein N-lysine methyltransferase METTL21A-like isoform X1</fullName>
    </submittedName>
</protein>
<proteinExistence type="predicted"/>
<dbReference type="InterPro" id="IPR029063">
    <property type="entry name" value="SAM-dependent_MTases_sf"/>
</dbReference>
<name>A0A8B8DF57_CRAVI</name>
<dbReference type="InterPro" id="IPR019410">
    <property type="entry name" value="Methyltransf_16"/>
</dbReference>
<feature type="chain" id="PRO_5034070438" evidence="1">
    <location>
        <begin position="24"/>
        <end position="265"/>
    </location>
</feature>
<dbReference type="Proteomes" id="UP000694844">
    <property type="component" value="Chromosome 3"/>
</dbReference>
<evidence type="ECO:0000313" key="3">
    <source>
        <dbReference type="RefSeq" id="XP_022326189.1"/>
    </source>
</evidence>
<dbReference type="GeneID" id="111126082"/>
<dbReference type="OrthoDB" id="413520at2759"/>
<dbReference type="GO" id="GO:0005829">
    <property type="term" value="C:cytosol"/>
    <property type="evidence" value="ECO:0007669"/>
    <property type="project" value="TreeGrafter"/>
</dbReference>
<reference evidence="3" key="1">
    <citation type="submission" date="2025-08" db="UniProtKB">
        <authorList>
            <consortium name="RefSeq"/>
        </authorList>
    </citation>
    <scope>IDENTIFICATION</scope>
    <source>
        <tissue evidence="3">Whole sample</tissue>
    </source>
</reference>
<dbReference type="Gene3D" id="3.40.50.150">
    <property type="entry name" value="Vaccinia Virus protein VP39"/>
    <property type="match status" value="1"/>
</dbReference>
<dbReference type="SUPFAM" id="SSF53335">
    <property type="entry name" value="S-adenosyl-L-methionine-dependent methyltransferases"/>
    <property type="match status" value="1"/>
</dbReference>
<dbReference type="Pfam" id="PF10294">
    <property type="entry name" value="Methyltransf_16"/>
    <property type="match status" value="1"/>
</dbReference>
<evidence type="ECO:0000313" key="2">
    <source>
        <dbReference type="Proteomes" id="UP000694844"/>
    </source>
</evidence>
<evidence type="ECO:0000256" key="1">
    <source>
        <dbReference type="SAM" id="SignalP"/>
    </source>
</evidence>
<gene>
    <name evidence="3" type="primary">LOC111126082</name>
</gene>